<sequence length="271" mass="30150">MDSDAAKSRKKTKLFPCFRSPASDCYVRTERCKDVPDEKVFPLMAVEEMDGTMFHSVRSVASSKDADDEDSGCRKRKGSGGALSRAIKAVLFGTALAKKMRKKKAKQKQNSKKENQIRHHSVSSISDRSRIASDPYHNYSNFSSRTSMPFSSSSFCSSSPSSSDISERSFAIYPTAPKRLFSQINLRRICSGWLMFLVCILSLILWGKICAIVCTSVWILCFSSRRFGFKSPEIKASAAAIDSGEHNKRIVIEGLLARDRSAAQNSSLRID</sequence>
<dbReference type="RefSeq" id="XP_022139696.1">
    <property type="nucleotide sequence ID" value="XM_022284004.1"/>
</dbReference>
<accession>A0A6J1CDH5</accession>
<dbReference type="InterPro" id="IPR040411">
    <property type="entry name" value="At5g23160-like"/>
</dbReference>
<dbReference type="Proteomes" id="UP000504603">
    <property type="component" value="Unplaced"/>
</dbReference>
<keyword evidence="2" id="KW-0472">Membrane</keyword>
<feature type="region of interest" description="Disordered" evidence="1">
    <location>
        <begin position="101"/>
        <end position="127"/>
    </location>
</feature>
<keyword evidence="3" id="KW-1185">Reference proteome</keyword>
<gene>
    <name evidence="4" type="primary">LOC111010543</name>
</gene>
<dbReference type="PANTHER" id="PTHR34379">
    <property type="entry name" value="OS07G0553800 PROTEIN"/>
    <property type="match status" value="1"/>
</dbReference>
<organism evidence="3 4">
    <name type="scientific">Momordica charantia</name>
    <name type="common">Bitter gourd</name>
    <name type="synonym">Balsam pear</name>
    <dbReference type="NCBI Taxonomy" id="3673"/>
    <lineage>
        <taxon>Eukaryota</taxon>
        <taxon>Viridiplantae</taxon>
        <taxon>Streptophyta</taxon>
        <taxon>Embryophyta</taxon>
        <taxon>Tracheophyta</taxon>
        <taxon>Spermatophyta</taxon>
        <taxon>Magnoliopsida</taxon>
        <taxon>eudicotyledons</taxon>
        <taxon>Gunneridae</taxon>
        <taxon>Pentapetalae</taxon>
        <taxon>rosids</taxon>
        <taxon>fabids</taxon>
        <taxon>Cucurbitales</taxon>
        <taxon>Cucurbitaceae</taxon>
        <taxon>Momordiceae</taxon>
        <taxon>Momordica</taxon>
    </lineage>
</organism>
<dbReference type="PANTHER" id="PTHR34379:SF6">
    <property type="entry name" value="PROTEIN 3F"/>
    <property type="match status" value="1"/>
</dbReference>
<feature type="region of interest" description="Disordered" evidence="1">
    <location>
        <begin position="60"/>
        <end position="79"/>
    </location>
</feature>
<dbReference type="OrthoDB" id="771184at2759"/>
<feature type="compositionally biased region" description="Basic residues" evidence="1">
    <location>
        <begin position="101"/>
        <end position="110"/>
    </location>
</feature>
<name>A0A6J1CDH5_MOMCH</name>
<evidence type="ECO:0000313" key="3">
    <source>
        <dbReference type="Proteomes" id="UP000504603"/>
    </source>
</evidence>
<dbReference type="AlphaFoldDB" id="A0A6J1CDH5"/>
<reference evidence="4" key="1">
    <citation type="submission" date="2025-08" db="UniProtKB">
        <authorList>
            <consortium name="RefSeq"/>
        </authorList>
    </citation>
    <scope>IDENTIFICATION</scope>
    <source>
        <strain evidence="4">OHB3-1</strain>
    </source>
</reference>
<evidence type="ECO:0000256" key="1">
    <source>
        <dbReference type="SAM" id="MobiDB-lite"/>
    </source>
</evidence>
<evidence type="ECO:0000256" key="2">
    <source>
        <dbReference type="SAM" id="Phobius"/>
    </source>
</evidence>
<dbReference type="GeneID" id="111010543"/>
<dbReference type="KEGG" id="mcha:111010543"/>
<proteinExistence type="predicted"/>
<evidence type="ECO:0000313" key="4">
    <source>
        <dbReference type="RefSeq" id="XP_022139696.1"/>
    </source>
</evidence>
<feature type="transmembrane region" description="Helical" evidence="2">
    <location>
        <begin position="193"/>
        <end position="221"/>
    </location>
</feature>
<protein>
    <submittedName>
        <fullName evidence="4">Uncharacterized protein LOC111010543</fullName>
    </submittedName>
</protein>
<keyword evidence="2" id="KW-0812">Transmembrane</keyword>
<keyword evidence="2" id="KW-1133">Transmembrane helix</keyword>